<dbReference type="EMBL" id="CACVBM020000777">
    <property type="protein sequence ID" value="CAA7023339.1"/>
    <property type="molecule type" value="Genomic_DNA"/>
</dbReference>
<feature type="domain" description="KIB1-4 beta-propeller" evidence="1">
    <location>
        <begin position="14"/>
        <end position="209"/>
    </location>
</feature>
<reference evidence="2" key="1">
    <citation type="submission" date="2020-01" db="EMBL/GenBank/DDBJ databases">
        <authorList>
            <person name="Mishra B."/>
        </authorList>
    </citation>
    <scope>NUCLEOTIDE SEQUENCE [LARGE SCALE GENOMIC DNA]</scope>
</reference>
<dbReference type="PANTHER" id="PTHR44259">
    <property type="entry name" value="OS07G0183000 PROTEIN-RELATED"/>
    <property type="match status" value="1"/>
</dbReference>
<dbReference type="Pfam" id="PF03478">
    <property type="entry name" value="Beta-prop_KIB1-4"/>
    <property type="match status" value="1"/>
</dbReference>
<dbReference type="Proteomes" id="UP000467841">
    <property type="component" value="Unassembled WGS sequence"/>
</dbReference>
<evidence type="ECO:0000259" key="1">
    <source>
        <dbReference type="Pfam" id="PF03478"/>
    </source>
</evidence>
<dbReference type="InterPro" id="IPR050942">
    <property type="entry name" value="F-box_BR-signaling"/>
</dbReference>
<name>A0A6D2I9S2_9BRAS</name>
<evidence type="ECO:0000313" key="2">
    <source>
        <dbReference type="EMBL" id="CAA7023339.1"/>
    </source>
</evidence>
<sequence length="235" mass="27171">METTLLCGNLNVRVCRVLQERDGHYREINTRVGPRLELQGLRDMVLKGYSLYVLTKRDYIRHLDLSGEDGFKDVSENHRLPRWEPNLSTKEEYERLRAIKVTSRSDSIVVKTSGEVLYVHSRSYETSTLERPRTFRVFKRDPKQVHPSTNDDTLAEVDSLGDEALFLDLGITVKVAADHIGIEPNSIYFTRGDRIRHNNVSCLDMCVYNLATKNINRFHCLSNLEVKDAQWFLPS</sequence>
<protein>
    <recommendedName>
        <fullName evidence="1">KIB1-4 beta-propeller domain-containing protein</fullName>
    </recommendedName>
</protein>
<dbReference type="OrthoDB" id="1108788at2759"/>
<dbReference type="InterPro" id="IPR005174">
    <property type="entry name" value="KIB1-4_b-propeller"/>
</dbReference>
<gene>
    <name evidence="2" type="ORF">MERR_LOCUS10574</name>
</gene>
<comment type="caution">
    <text evidence="2">The sequence shown here is derived from an EMBL/GenBank/DDBJ whole genome shotgun (WGS) entry which is preliminary data.</text>
</comment>
<evidence type="ECO:0000313" key="3">
    <source>
        <dbReference type="Proteomes" id="UP000467841"/>
    </source>
</evidence>
<keyword evidence="3" id="KW-1185">Reference proteome</keyword>
<dbReference type="AlphaFoldDB" id="A0A6D2I9S2"/>
<proteinExistence type="predicted"/>
<organism evidence="2 3">
    <name type="scientific">Microthlaspi erraticum</name>
    <dbReference type="NCBI Taxonomy" id="1685480"/>
    <lineage>
        <taxon>Eukaryota</taxon>
        <taxon>Viridiplantae</taxon>
        <taxon>Streptophyta</taxon>
        <taxon>Embryophyta</taxon>
        <taxon>Tracheophyta</taxon>
        <taxon>Spermatophyta</taxon>
        <taxon>Magnoliopsida</taxon>
        <taxon>eudicotyledons</taxon>
        <taxon>Gunneridae</taxon>
        <taxon>Pentapetalae</taxon>
        <taxon>rosids</taxon>
        <taxon>malvids</taxon>
        <taxon>Brassicales</taxon>
        <taxon>Brassicaceae</taxon>
        <taxon>Coluteocarpeae</taxon>
        <taxon>Microthlaspi</taxon>
    </lineage>
</organism>
<dbReference type="PANTHER" id="PTHR44259:SF73">
    <property type="entry name" value="F-BOX PROTEIN (DUF295)"/>
    <property type="match status" value="1"/>
</dbReference>
<accession>A0A6D2I9S2</accession>